<dbReference type="GO" id="GO:0032787">
    <property type="term" value="P:monocarboxylic acid metabolic process"/>
    <property type="evidence" value="ECO:0007669"/>
    <property type="project" value="UniProtKB-ARBA"/>
</dbReference>
<evidence type="ECO:0000313" key="5">
    <source>
        <dbReference type="Proteomes" id="UP000319980"/>
    </source>
</evidence>
<dbReference type="InterPro" id="IPR002347">
    <property type="entry name" value="SDR_fam"/>
</dbReference>
<name>A0A5C5UBM3_9GAMM</name>
<dbReference type="PROSITE" id="PS00061">
    <property type="entry name" value="ADH_SHORT"/>
    <property type="match status" value="1"/>
</dbReference>
<dbReference type="PRINTS" id="PR00081">
    <property type="entry name" value="GDHRDH"/>
</dbReference>
<dbReference type="Pfam" id="PF00106">
    <property type="entry name" value="adh_short"/>
    <property type="match status" value="1"/>
</dbReference>
<protein>
    <submittedName>
        <fullName evidence="4">SDR family oxidoreductase</fullName>
    </submittedName>
</protein>
<dbReference type="InterPro" id="IPR050259">
    <property type="entry name" value="SDR"/>
</dbReference>
<dbReference type="SMART" id="SM00822">
    <property type="entry name" value="PKS_KR"/>
    <property type="match status" value="1"/>
</dbReference>
<evidence type="ECO:0000259" key="3">
    <source>
        <dbReference type="SMART" id="SM00822"/>
    </source>
</evidence>
<dbReference type="SUPFAM" id="SSF51735">
    <property type="entry name" value="NAD(P)-binding Rossmann-fold domains"/>
    <property type="match status" value="1"/>
</dbReference>
<dbReference type="EMBL" id="VOHK01000001">
    <property type="protein sequence ID" value="TWT23283.1"/>
    <property type="molecule type" value="Genomic_DNA"/>
</dbReference>
<dbReference type="PRINTS" id="PR00080">
    <property type="entry name" value="SDRFAMILY"/>
</dbReference>
<keyword evidence="5" id="KW-1185">Reference proteome</keyword>
<dbReference type="FunFam" id="3.40.50.720:FF:000084">
    <property type="entry name" value="Short-chain dehydrogenase reductase"/>
    <property type="match status" value="1"/>
</dbReference>
<reference evidence="4 5" key="1">
    <citation type="journal article" date="2008" name="Int. J. Syst. Evol. Microbiol.">
        <title>Luteimonas marina sp. nov., isolated from seawater.</title>
        <authorList>
            <person name="Baik K.S."/>
            <person name="Park S.C."/>
            <person name="Kim M.S."/>
            <person name="Kim E.M."/>
            <person name="Park C."/>
            <person name="Chun J."/>
            <person name="Seong C.N."/>
        </authorList>
    </citation>
    <scope>NUCLEOTIDE SEQUENCE [LARGE SCALE GENOMIC DNA]</scope>
    <source>
        <strain evidence="4 5">FR1330</strain>
    </source>
</reference>
<sequence length="272" mass="28226">MNDRFLEGRTALVTGSTSGIGLAIARTLAAHGARVAVNGLGTPGQIDDAVASARDAGAPDARHFDADLRDPAQIEAMLADVAAWSQASGGGVDVLVNNAGIQHAVPLAEMPVAKWNDILAINLSATFHTMRLAMPGMAARGYGRVVNIASVHGLVASKDKAPYVASKFGIVGLSRVAALEYAAAGSRDSGGVTVNCICPGWVETPLIEPQIEARRNGGSRDDGVRALLSEKQPSLRMSLPEDIGAMAAWLCRREAHNVTGTAMPIDGGWTAQ</sequence>
<comment type="similarity">
    <text evidence="1 2">Belongs to the short-chain dehydrogenases/reductases (SDR) family.</text>
</comment>
<dbReference type="NCBIfam" id="NF009093">
    <property type="entry name" value="PRK12429.1"/>
    <property type="match status" value="1"/>
</dbReference>
<feature type="domain" description="Ketoreductase" evidence="3">
    <location>
        <begin position="9"/>
        <end position="204"/>
    </location>
</feature>
<evidence type="ECO:0000313" key="4">
    <source>
        <dbReference type="EMBL" id="TWT23283.1"/>
    </source>
</evidence>
<dbReference type="Gene3D" id="3.40.50.720">
    <property type="entry name" value="NAD(P)-binding Rossmann-like Domain"/>
    <property type="match status" value="1"/>
</dbReference>
<dbReference type="PANTHER" id="PTHR42879:SF2">
    <property type="entry name" value="3-OXOACYL-[ACYL-CARRIER-PROTEIN] REDUCTASE FABG"/>
    <property type="match status" value="1"/>
</dbReference>
<dbReference type="PANTHER" id="PTHR42879">
    <property type="entry name" value="3-OXOACYL-(ACYL-CARRIER-PROTEIN) REDUCTASE"/>
    <property type="match status" value="1"/>
</dbReference>
<dbReference type="OrthoDB" id="9786435at2"/>
<dbReference type="AlphaFoldDB" id="A0A5C5UBM3"/>
<dbReference type="InterPro" id="IPR020904">
    <property type="entry name" value="Sc_DH/Rdtase_CS"/>
</dbReference>
<dbReference type="InterPro" id="IPR057326">
    <property type="entry name" value="KR_dom"/>
</dbReference>
<evidence type="ECO:0000256" key="2">
    <source>
        <dbReference type="RuleBase" id="RU000363"/>
    </source>
</evidence>
<dbReference type="Proteomes" id="UP000319980">
    <property type="component" value="Unassembled WGS sequence"/>
</dbReference>
<accession>A0A5C5UBM3</accession>
<proteinExistence type="inferred from homology"/>
<gene>
    <name evidence="4" type="ORF">FQY83_01110</name>
</gene>
<dbReference type="RefSeq" id="WP_146384330.1">
    <property type="nucleotide sequence ID" value="NZ_VOHK01000001.1"/>
</dbReference>
<organism evidence="4 5">
    <name type="scientific">Luteimonas marina</name>
    <dbReference type="NCBI Taxonomy" id="488485"/>
    <lineage>
        <taxon>Bacteria</taxon>
        <taxon>Pseudomonadati</taxon>
        <taxon>Pseudomonadota</taxon>
        <taxon>Gammaproteobacteria</taxon>
        <taxon>Lysobacterales</taxon>
        <taxon>Lysobacteraceae</taxon>
        <taxon>Luteimonas</taxon>
    </lineage>
</organism>
<evidence type="ECO:0000256" key="1">
    <source>
        <dbReference type="ARBA" id="ARBA00006484"/>
    </source>
</evidence>
<dbReference type="InterPro" id="IPR036291">
    <property type="entry name" value="NAD(P)-bd_dom_sf"/>
</dbReference>
<comment type="caution">
    <text evidence="4">The sequence shown here is derived from an EMBL/GenBank/DDBJ whole genome shotgun (WGS) entry which is preliminary data.</text>
</comment>